<protein>
    <recommendedName>
        <fullName evidence="3">MoaD/ThiS family protein</fullName>
    </recommendedName>
</protein>
<dbReference type="Proteomes" id="UP000182409">
    <property type="component" value="Unassembled WGS sequence"/>
</dbReference>
<name>A0A1H4TM81_9BACT</name>
<dbReference type="EMBL" id="FNSD01000001">
    <property type="protein sequence ID" value="SEC57340.1"/>
    <property type="molecule type" value="Genomic_DNA"/>
</dbReference>
<organism evidence="1 2">
    <name type="scientific">Terriglobus roseus</name>
    <dbReference type="NCBI Taxonomy" id="392734"/>
    <lineage>
        <taxon>Bacteria</taxon>
        <taxon>Pseudomonadati</taxon>
        <taxon>Acidobacteriota</taxon>
        <taxon>Terriglobia</taxon>
        <taxon>Terriglobales</taxon>
        <taxon>Acidobacteriaceae</taxon>
        <taxon>Terriglobus</taxon>
    </lineage>
</organism>
<dbReference type="Gene3D" id="3.10.20.30">
    <property type="match status" value="1"/>
</dbReference>
<evidence type="ECO:0000313" key="2">
    <source>
        <dbReference type="Proteomes" id="UP000182409"/>
    </source>
</evidence>
<reference evidence="1 2" key="1">
    <citation type="submission" date="2016-10" db="EMBL/GenBank/DDBJ databases">
        <authorList>
            <person name="de Groot N.N."/>
        </authorList>
    </citation>
    <scope>NUCLEOTIDE SEQUENCE [LARGE SCALE GENOMIC DNA]</scope>
    <source>
        <strain evidence="1 2">AB35.6</strain>
    </source>
</reference>
<dbReference type="RefSeq" id="WP_074655499.1">
    <property type="nucleotide sequence ID" value="NZ_FNSD01000001.1"/>
</dbReference>
<evidence type="ECO:0000313" key="1">
    <source>
        <dbReference type="EMBL" id="SEC57340.1"/>
    </source>
</evidence>
<accession>A0A1H4TM81</accession>
<dbReference type="AlphaFoldDB" id="A0A1H4TM81"/>
<gene>
    <name evidence="1" type="ORF">SAMN05443244_3794</name>
</gene>
<proteinExistence type="predicted"/>
<sequence>MKIRVELPANLCRLAHVAPLVELEAGDQPTQRSMMEALEAKLPALQGTVRDHTTQLRRPYLRFFACNEDISHQDIDQALPPSIANGSEPLLIIGAVSGG</sequence>
<dbReference type="OrthoDB" id="121049at2"/>
<dbReference type="InterPro" id="IPR012675">
    <property type="entry name" value="Beta-grasp_dom_sf"/>
</dbReference>
<evidence type="ECO:0008006" key="3">
    <source>
        <dbReference type="Google" id="ProtNLM"/>
    </source>
</evidence>